<keyword evidence="3" id="KW-1185">Reference proteome</keyword>
<dbReference type="OrthoDB" id="9952030at2"/>
<gene>
    <name evidence="2" type="ORF">BON30_28720</name>
</gene>
<protein>
    <submittedName>
        <fullName evidence="2">Uncharacterized protein</fullName>
    </submittedName>
</protein>
<comment type="caution">
    <text evidence="2">The sequence shown here is derived from an EMBL/GenBank/DDBJ whole genome shotgun (WGS) entry which is preliminary data.</text>
</comment>
<dbReference type="EMBL" id="MPIN01000008">
    <property type="protein sequence ID" value="OJH37517.1"/>
    <property type="molecule type" value="Genomic_DNA"/>
</dbReference>
<reference evidence="2 3" key="2">
    <citation type="submission" date="2016-12" db="EMBL/GenBank/DDBJ databases">
        <title>Draft Genome Sequence of Cystobacter ferrugineus Strain Cbfe23.</title>
        <authorList>
            <person name="Akbar S."/>
            <person name="Dowd S.E."/>
            <person name="Stevens D.C."/>
        </authorList>
    </citation>
    <scope>NUCLEOTIDE SEQUENCE [LARGE SCALE GENOMIC DNA]</scope>
    <source>
        <strain evidence="2 3">Cbfe23</strain>
    </source>
</reference>
<keyword evidence="1" id="KW-0472">Membrane</keyword>
<reference evidence="3" key="1">
    <citation type="submission" date="2016-11" db="EMBL/GenBank/DDBJ databases">
        <authorList>
            <person name="Shukria A."/>
            <person name="Stevens D.C."/>
        </authorList>
    </citation>
    <scope>NUCLEOTIDE SEQUENCE [LARGE SCALE GENOMIC DNA]</scope>
    <source>
        <strain evidence="3">Cbfe23</strain>
    </source>
</reference>
<keyword evidence="1" id="KW-1133">Transmembrane helix</keyword>
<evidence type="ECO:0000313" key="2">
    <source>
        <dbReference type="EMBL" id="OJH37517.1"/>
    </source>
</evidence>
<name>A0A1L9B5H9_9BACT</name>
<sequence length="90" mass="9577">MDAFVECTKGRGEWAEEYAAEFDAVEPAIDWLKKHRMELAVGTVVVIAGVAFAVVVAGSGGAVLVLTPLLVMAERSPGMLSEIQLAEVCR</sequence>
<evidence type="ECO:0000256" key="1">
    <source>
        <dbReference type="SAM" id="Phobius"/>
    </source>
</evidence>
<feature type="transmembrane region" description="Helical" evidence="1">
    <location>
        <begin position="39"/>
        <end position="71"/>
    </location>
</feature>
<evidence type="ECO:0000313" key="3">
    <source>
        <dbReference type="Proteomes" id="UP000182229"/>
    </source>
</evidence>
<organism evidence="2 3">
    <name type="scientific">Cystobacter ferrugineus</name>
    <dbReference type="NCBI Taxonomy" id="83449"/>
    <lineage>
        <taxon>Bacteria</taxon>
        <taxon>Pseudomonadati</taxon>
        <taxon>Myxococcota</taxon>
        <taxon>Myxococcia</taxon>
        <taxon>Myxococcales</taxon>
        <taxon>Cystobacterineae</taxon>
        <taxon>Archangiaceae</taxon>
        <taxon>Cystobacter</taxon>
    </lineage>
</organism>
<accession>A0A1L9B5H9</accession>
<keyword evidence="1" id="KW-0812">Transmembrane</keyword>
<dbReference type="AlphaFoldDB" id="A0A1L9B5H9"/>
<proteinExistence type="predicted"/>
<dbReference type="Proteomes" id="UP000182229">
    <property type="component" value="Unassembled WGS sequence"/>
</dbReference>